<comment type="subcellular location">
    <subcellularLocation>
        <location evidence="1">Membrane</location>
        <topology evidence="1">Multi-pass membrane protein</topology>
    </subcellularLocation>
</comment>
<accession>A0A926XWI6</accession>
<evidence type="ECO:0000313" key="7">
    <source>
        <dbReference type="Proteomes" id="UP000598820"/>
    </source>
</evidence>
<evidence type="ECO:0000256" key="1">
    <source>
        <dbReference type="ARBA" id="ARBA00004141"/>
    </source>
</evidence>
<dbReference type="Proteomes" id="UP000598820">
    <property type="component" value="Unassembled WGS sequence"/>
</dbReference>
<feature type="transmembrane region" description="Helical" evidence="5">
    <location>
        <begin position="109"/>
        <end position="128"/>
    </location>
</feature>
<evidence type="ECO:0000313" key="6">
    <source>
        <dbReference type="EMBL" id="MBD2701236.1"/>
    </source>
</evidence>
<evidence type="ECO:0000256" key="3">
    <source>
        <dbReference type="ARBA" id="ARBA00022989"/>
    </source>
</evidence>
<name>A0A926XWI6_9BACT</name>
<dbReference type="GO" id="GO:0016020">
    <property type="term" value="C:membrane"/>
    <property type="evidence" value="ECO:0007669"/>
    <property type="project" value="UniProtKB-SubCell"/>
</dbReference>
<dbReference type="Pfam" id="PF13564">
    <property type="entry name" value="DoxX_2"/>
    <property type="match status" value="1"/>
</dbReference>
<feature type="transmembrane region" description="Helical" evidence="5">
    <location>
        <begin position="84"/>
        <end position="103"/>
    </location>
</feature>
<keyword evidence="7" id="KW-1185">Reference proteome</keyword>
<evidence type="ECO:0000256" key="5">
    <source>
        <dbReference type="SAM" id="Phobius"/>
    </source>
</evidence>
<dbReference type="EMBL" id="JACWZY010000007">
    <property type="protein sequence ID" value="MBD2701236.1"/>
    <property type="molecule type" value="Genomic_DNA"/>
</dbReference>
<feature type="transmembrane region" description="Helical" evidence="5">
    <location>
        <begin position="51"/>
        <end position="72"/>
    </location>
</feature>
<comment type="caution">
    <text evidence="6">The sequence shown here is derived from an EMBL/GenBank/DDBJ whole genome shotgun (WGS) entry which is preliminary data.</text>
</comment>
<gene>
    <name evidence="6" type="ORF">IC229_11355</name>
</gene>
<organism evidence="6 7">
    <name type="scientific">Spirosoma profusum</name>
    <dbReference type="NCBI Taxonomy" id="2771354"/>
    <lineage>
        <taxon>Bacteria</taxon>
        <taxon>Pseudomonadati</taxon>
        <taxon>Bacteroidota</taxon>
        <taxon>Cytophagia</taxon>
        <taxon>Cytophagales</taxon>
        <taxon>Cytophagaceae</taxon>
        <taxon>Spirosoma</taxon>
    </lineage>
</organism>
<evidence type="ECO:0000256" key="4">
    <source>
        <dbReference type="ARBA" id="ARBA00023136"/>
    </source>
</evidence>
<keyword evidence="2 5" id="KW-0812">Transmembrane</keyword>
<proteinExistence type="predicted"/>
<protein>
    <submittedName>
        <fullName evidence="6">DoxX family protein</fullName>
    </submittedName>
</protein>
<sequence>MANRQKPSTILHGALWVVQVLLAASLVWSAWIKLVWPIAQLAAMWPWVGQIPATLVKLTGIVDFLGTIGLIVPSLLRIQPKLTPIAAVCILVLMICASTFHVLRGEASVIGVNNVFALLATFVAWGRFMKAPIPAK</sequence>
<reference evidence="6" key="1">
    <citation type="submission" date="2020-09" db="EMBL/GenBank/DDBJ databases">
        <authorList>
            <person name="Kim M.K."/>
        </authorList>
    </citation>
    <scope>NUCLEOTIDE SEQUENCE</scope>
    <source>
        <strain evidence="6">BT702</strain>
    </source>
</reference>
<keyword evidence="4 5" id="KW-0472">Membrane</keyword>
<dbReference type="InterPro" id="IPR032808">
    <property type="entry name" value="DoxX"/>
</dbReference>
<keyword evidence="3 5" id="KW-1133">Transmembrane helix</keyword>
<dbReference type="AlphaFoldDB" id="A0A926XWI6"/>
<feature type="transmembrane region" description="Helical" evidence="5">
    <location>
        <begin position="12"/>
        <end position="31"/>
    </location>
</feature>
<evidence type="ECO:0000256" key="2">
    <source>
        <dbReference type="ARBA" id="ARBA00022692"/>
    </source>
</evidence>